<reference evidence="2 3" key="1">
    <citation type="submission" date="2016-01" db="EMBL/GenBank/DDBJ databases">
        <authorList>
            <person name="Oliw E.H."/>
        </authorList>
    </citation>
    <scope>NUCLEOTIDE SEQUENCE [LARGE SCALE GENOMIC DNA]</scope>
    <source>
        <strain evidence="2 3">MDcuke</strain>
    </source>
</reference>
<evidence type="ECO:0000313" key="3">
    <source>
        <dbReference type="Proteomes" id="UP000264980"/>
    </source>
</evidence>
<dbReference type="RefSeq" id="WP_233479896.1">
    <property type="nucleotide sequence ID" value="NZ_CP013970.1"/>
</dbReference>
<dbReference type="Proteomes" id="UP000264980">
    <property type="component" value="Chromosome"/>
</dbReference>
<organism evidence="2 3">
    <name type="scientific">Erwinia tracheiphila</name>
    <dbReference type="NCBI Taxonomy" id="65700"/>
    <lineage>
        <taxon>Bacteria</taxon>
        <taxon>Pseudomonadati</taxon>
        <taxon>Pseudomonadota</taxon>
        <taxon>Gammaproteobacteria</taxon>
        <taxon>Enterobacterales</taxon>
        <taxon>Erwiniaceae</taxon>
        <taxon>Erwinia</taxon>
    </lineage>
</organism>
<sequence length="517" mass="55754">MSLLEAFYYTFASDASALDKGLGESEKKAEQLKSTVSGVDAQTEKLGTSFLSLAKSAAGLLGVTMTLAGAKVLALSAAETTSALGMQARQMNVNVSTLDAWRKAVTESGGDAEAFTRTIGNLAQRFRDPEAALLRYSRVLGGMSSFRAQRLGKMVGLDESTIELLRKGKIGVEELIKKQKEQGVITKEQVEQSDRFNQKLRTLKMEFDNVKTQVGTALIPVFENLLDAWDKVSGWISDNREGFTQFFVALGGIVTAYYLPAMISAAAATLAATWPILLAVAAFGALALVVADVVGYFSGMDSITGRLAQKFPELNKFLQASKEEVLALWDAFVMLFTDPLQFLDNLKGEIKGLLDSLLWDGAGDTLFSFLTSAGKEITELWNGLEKLIDKVVGIALKGFGEIGKAWQKVKNWFGMGEDEVAKAGNESKPATVVAIVPPAHDMTYGGQAQLQAATASPITSMTSNAISNSSRQVSQRTDVRIDNIEIQTQATDAKGIAQEIPGSLKDTTWHFDDGLRA</sequence>
<feature type="transmembrane region" description="Helical" evidence="1">
    <location>
        <begin position="274"/>
        <end position="297"/>
    </location>
</feature>
<gene>
    <name evidence="2" type="ORF">AV903_15860</name>
</gene>
<accession>A0A345CUQ0</accession>
<keyword evidence="1" id="KW-0812">Transmembrane</keyword>
<proteinExistence type="predicted"/>
<protein>
    <recommendedName>
        <fullName evidence="4">Phage tail tape measure protein</fullName>
    </recommendedName>
</protein>
<keyword evidence="1" id="KW-1133">Transmembrane helix</keyword>
<keyword evidence="1" id="KW-0472">Membrane</keyword>
<dbReference type="AlphaFoldDB" id="A0A345CUQ0"/>
<evidence type="ECO:0000313" key="2">
    <source>
        <dbReference type="EMBL" id="AXF77167.1"/>
    </source>
</evidence>
<evidence type="ECO:0008006" key="4">
    <source>
        <dbReference type="Google" id="ProtNLM"/>
    </source>
</evidence>
<feature type="transmembrane region" description="Helical" evidence="1">
    <location>
        <begin position="246"/>
        <end position="268"/>
    </location>
</feature>
<evidence type="ECO:0000256" key="1">
    <source>
        <dbReference type="SAM" id="Phobius"/>
    </source>
</evidence>
<dbReference type="EMBL" id="CP013970">
    <property type="protein sequence ID" value="AXF77167.1"/>
    <property type="molecule type" value="Genomic_DNA"/>
</dbReference>
<name>A0A345CUQ0_9GAMM</name>